<dbReference type="Gene3D" id="3.90.1150.10">
    <property type="entry name" value="Aspartate Aminotransferase, domain 1"/>
    <property type="match status" value="1"/>
</dbReference>
<dbReference type="Gene3D" id="3.40.640.10">
    <property type="entry name" value="Type I PLP-dependent aspartate aminotransferase-like (Major domain)"/>
    <property type="match status" value="1"/>
</dbReference>
<dbReference type="CDD" id="cd00613">
    <property type="entry name" value="GDC-P"/>
    <property type="match status" value="1"/>
</dbReference>
<dbReference type="EC" id="1.4.4.2" evidence="4"/>
<proteinExistence type="inferred from homology"/>
<dbReference type="InterPro" id="IPR023010">
    <property type="entry name" value="GcvPA"/>
</dbReference>
<evidence type="ECO:0000313" key="6">
    <source>
        <dbReference type="EMBL" id="RKX69320.1"/>
    </source>
</evidence>
<accession>A0A660SH56</accession>
<dbReference type="InterPro" id="IPR015421">
    <property type="entry name" value="PyrdxlP-dep_Trfase_major"/>
</dbReference>
<dbReference type="InterPro" id="IPR020581">
    <property type="entry name" value="GDC_P"/>
</dbReference>
<feature type="domain" description="Glycine cleavage system P-protein N-terminal" evidence="5">
    <location>
        <begin position="2"/>
        <end position="433"/>
    </location>
</feature>
<dbReference type="GO" id="GO:0019464">
    <property type="term" value="P:glycine decarboxylation via glycine cleavage system"/>
    <property type="evidence" value="ECO:0007669"/>
    <property type="project" value="UniProtKB-UniRule"/>
</dbReference>
<dbReference type="Proteomes" id="UP000268469">
    <property type="component" value="Unassembled WGS sequence"/>
</dbReference>
<protein>
    <recommendedName>
        <fullName evidence="4">Probable glycine dehydrogenase (decarboxylating) subunit 1</fullName>
        <ecNumber evidence="4">1.4.4.2</ecNumber>
    </recommendedName>
    <alternativeName>
        <fullName evidence="4">Glycine cleavage system P-protein subunit 1</fullName>
    </alternativeName>
    <alternativeName>
        <fullName evidence="4">Glycine decarboxylase subunit 1</fullName>
    </alternativeName>
    <alternativeName>
        <fullName evidence="4">Glycine dehydrogenase (aminomethyl-transferring) subunit 1</fullName>
    </alternativeName>
</protein>
<dbReference type="HAMAP" id="MF_00712">
    <property type="entry name" value="GcvPA"/>
    <property type="match status" value="1"/>
</dbReference>
<organism evidence="6 7">
    <name type="scientific">candidate division WOR-3 bacterium</name>
    <dbReference type="NCBI Taxonomy" id="2052148"/>
    <lineage>
        <taxon>Bacteria</taxon>
        <taxon>Bacteria division WOR-3</taxon>
    </lineage>
</organism>
<dbReference type="NCBIfam" id="NF001696">
    <property type="entry name" value="PRK00451.1"/>
    <property type="match status" value="1"/>
</dbReference>
<reference evidence="6 7" key="1">
    <citation type="submission" date="2018-06" db="EMBL/GenBank/DDBJ databases">
        <title>Extensive metabolic versatility and redundancy in microbially diverse, dynamic hydrothermal sediments.</title>
        <authorList>
            <person name="Dombrowski N."/>
            <person name="Teske A."/>
            <person name="Baker B.J."/>
        </authorList>
    </citation>
    <scope>NUCLEOTIDE SEQUENCE [LARGE SCALE GENOMIC DNA]</scope>
    <source>
        <strain evidence="6">B36_G15</strain>
    </source>
</reference>
<dbReference type="GO" id="GO:0004375">
    <property type="term" value="F:glycine dehydrogenase (decarboxylating) activity"/>
    <property type="evidence" value="ECO:0007669"/>
    <property type="project" value="UniProtKB-EC"/>
</dbReference>
<evidence type="ECO:0000313" key="7">
    <source>
        <dbReference type="Proteomes" id="UP000268469"/>
    </source>
</evidence>
<dbReference type="InterPro" id="IPR049315">
    <property type="entry name" value="GDC-P_N"/>
</dbReference>
<evidence type="ECO:0000256" key="2">
    <source>
        <dbReference type="ARBA" id="ARBA00023002"/>
    </source>
</evidence>
<dbReference type="GO" id="GO:0009116">
    <property type="term" value="P:nucleoside metabolic process"/>
    <property type="evidence" value="ECO:0007669"/>
    <property type="project" value="InterPro"/>
</dbReference>
<evidence type="ECO:0000256" key="4">
    <source>
        <dbReference type="HAMAP-Rule" id="MF_00712"/>
    </source>
</evidence>
<comment type="function">
    <text evidence="1 4">The glycine cleavage system catalyzes the degradation of glycine. The P protein binds the alpha-amino group of glycine through its pyridoxal phosphate cofactor; CO(2) is released and the remaining methylamine moiety is then transferred to the lipoamide cofactor of the H protein.</text>
</comment>
<dbReference type="EMBL" id="QNBE01000092">
    <property type="protein sequence ID" value="RKX69320.1"/>
    <property type="molecule type" value="Genomic_DNA"/>
</dbReference>
<dbReference type="PANTHER" id="PTHR42806">
    <property type="entry name" value="GLYCINE CLEAVAGE SYSTEM P-PROTEIN"/>
    <property type="match status" value="1"/>
</dbReference>
<dbReference type="InterPro" id="IPR015422">
    <property type="entry name" value="PyrdxlP-dep_Trfase_small"/>
</dbReference>
<dbReference type="Pfam" id="PF02347">
    <property type="entry name" value="GDC-P"/>
    <property type="match status" value="1"/>
</dbReference>
<evidence type="ECO:0000259" key="5">
    <source>
        <dbReference type="Pfam" id="PF02347"/>
    </source>
</evidence>
<gene>
    <name evidence="4" type="primary">gcvPA</name>
    <name evidence="6" type="ORF">DRP53_08570</name>
</gene>
<comment type="caution">
    <text evidence="6">The sequence shown here is derived from an EMBL/GenBank/DDBJ whole genome shotgun (WGS) entry which is preliminary data.</text>
</comment>
<dbReference type="PANTHER" id="PTHR42806:SF1">
    <property type="entry name" value="GLYCINE DEHYDROGENASE (DECARBOXYLATING)"/>
    <property type="match status" value="1"/>
</dbReference>
<name>A0A660SH56_UNCW3</name>
<keyword evidence="2 4" id="KW-0560">Oxidoreductase</keyword>
<evidence type="ECO:0000256" key="3">
    <source>
        <dbReference type="ARBA" id="ARBA00049026"/>
    </source>
</evidence>
<evidence type="ECO:0000256" key="1">
    <source>
        <dbReference type="ARBA" id="ARBA00003788"/>
    </source>
</evidence>
<comment type="similarity">
    <text evidence="4">Belongs to the GcvP family. N-terminal subunit subfamily.</text>
</comment>
<comment type="catalytic activity">
    <reaction evidence="3 4">
        <text>N(6)-[(R)-lipoyl]-L-lysyl-[glycine-cleavage complex H protein] + glycine + H(+) = N(6)-[(R)-S(8)-aminomethyldihydrolipoyl]-L-lysyl-[glycine-cleavage complex H protein] + CO2</text>
        <dbReference type="Rhea" id="RHEA:24304"/>
        <dbReference type="Rhea" id="RHEA-COMP:10494"/>
        <dbReference type="Rhea" id="RHEA-COMP:10495"/>
        <dbReference type="ChEBI" id="CHEBI:15378"/>
        <dbReference type="ChEBI" id="CHEBI:16526"/>
        <dbReference type="ChEBI" id="CHEBI:57305"/>
        <dbReference type="ChEBI" id="CHEBI:83099"/>
        <dbReference type="ChEBI" id="CHEBI:83143"/>
        <dbReference type="EC" id="1.4.4.2"/>
    </reaction>
</comment>
<comment type="subunit">
    <text evidence="4">The glycine cleavage system is composed of four proteins: P, T, L and H. In this organism, the P 'protein' is a heterodimer of two subunits.</text>
</comment>
<dbReference type="AlphaFoldDB" id="A0A660SH56"/>
<dbReference type="InterPro" id="IPR015424">
    <property type="entry name" value="PyrdxlP-dep_Trfase"/>
</dbReference>
<dbReference type="SUPFAM" id="SSF53383">
    <property type="entry name" value="PLP-dependent transferases"/>
    <property type="match status" value="1"/>
</dbReference>
<sequence>MRKEDEERILKRLGFDSFAQLLDEVVPKRFQYEKPLQLPEPLSELEVRRLLNGYARKNLDLTRAVCFLGGGAYDHYIPAAVNEIISRPEFYTAYTPYQAEVSQGTLQTIYEYQTAICNLTGMEVANASMYEAGSALAEAILMAHNIKKRNKVILYDGINPHYLKVVETYLTGSIERLILIHHQGGGLDPEDLDAMIDEDVDAVVIQQPNFFGCLEEVDQLTRITHRHGGLLIAVVDPISLGILKPPGEWGDGGADIVVGEGQSLGIPPGFGGPYLGIFATRREFIRYLPGRLIGMTEDVEGRRGFVMTLQTREQHIRREKATSNICTNEALCALAALVYLSLLGKEGIREVALHCLAKTRYLAEAIPPCYSRPFFKEITIRLKNPRRFIELALKENYLAGIDLSRFHSDWQDLLLIAVTEKRTKAEIDHLIELIQSYREGDLQ</sequence>
<dbReference type="PIRSF" id="PIRSF006815">
    <property type="entry name" value="GcvPA"/>
    <property type="match status" value="1"/>
</dbReference>